<gene>
    <name evidence="3" type="ORF">PG996_005158</name>
</gene>
<accession>A0ABR1VNM7</accession>
<dbReference type="PROSITE" id="PS50280">
    <property type="entry name" value="SET"/>
    <property type="match status" value="1"/>
</dbReference>
<dbReference type="Gene3D" id="1.25.40.10">
    <property type="entry name" value="Tetratricopeptide repeat domain"/>
    <property type="match status" value="1"/>
</dbReference>
<protein>
    <recommendedName>
        <fullName evidence="2">SET domain-containing protein</fullName>
    </recommendedName>
</protein>
<dbReference type="SUPFAM" id="SSF82199">
    <property type="entry name" value="SET domain"/>
    <property type="match status" value="1"/>
</dbReference>
<dbReference type="SMART" id="SM00317">
    <property type="entry name" value="SET"/>
    <property type="match status" value="1"/>
</dbReference>
<feature type="domain" description="SET" evidence="2">
    <location>
        <begin position="5"/>
        <end position="152"/>
    </location>
</feature>
<dbReference type="PANTHER" id="PTHR47332">
    <property type="entry name" value="SET DOMAIN-CONTAINING PROTEIN 5"/>
    <property type="match status" value="1"/>
</dbReference>
<keyword evidence="4" id="KW-1185">Reference proteome</keyword>
<dbReference type="Gene3D" id="2.170.270.10">
    <property type="entry name" value="SET domain"/>
    <property type="match status" value="1"/>
</dbReference>
<dbReference type="InterPro" id="IPR001214">
    <property type="entry name" value="SET_dom"/>
</dbReference>
<evidence type="ECO:0000313" key="3">
    <source>
        <dbReference type="EMBL" id="KAK8071810.1"/>
    </source>
</evidence>
<feature type="region of interest" description="Disordered" evidence="1">
    <location>
        <begin position="316"/>
        <end position="363"/>
    </location>
</feature>
<name>A0ABR1VNM7_9PEZI</name>
<dbReference type="Pfam" id="PF00856">
    <property type="entry name" value="SET"/>
    <property type="match status" value="1"/>
</dbReference>
<evidence type="ECO:0000259" key="2">
    <source>
        <dbReference type="PROSITE" id="PS50280"/>
    </source>
</evidence>
<evidence type="ECO:0000256" key="1">
    <source>
        <dbReference type="SAM" id="MobiDB-lite"/>
    </source>
</evidence>
<feature type="compositionally biased region" description="Acidic residues" evidence="1">
    <location>
        <begin position="323"/>
        <end position="340"/>
    </location>
</feature>
<dbReference type="InterPro" id="IPR053185">
    <property type="entry name" value="SET_domain_protein"/>
</dbReference>
<reference evidence="3 4" key="1">
    <citation type="submission" date="2023-01" db="EMBL/GenBank/DDBJ databases">
        <title>Analysis of 21 Apiospora genomes using comparative genomics revels a genus with tremendous synthesis potential of carbohydrate active enzymes and secondary metabolites.</title>
        <authorList>
            <person name="Sorensen T."/>
        </authorList>
    </citation>
    <scope>NUCLEOTIDE SEQUENCE [LARGE SCALE GENOMIC DNA]</scope>
    <source>
        <strain evidence="3 4">CBS 83171</strain>
    </source>
</reference>
<proteinExistence type="predicted"/>
<sequence>MADMEQNTLFSVQPVAGKGNGVVATAKITKGTRILAESPFISLPRVDDAPSAKSLNDDVLKQLRSASRDQQRAFFSLTNIHGKHLPIPLGIVQTNALAYGPGSEGGVFLTGSQFNHACLPSAISKWNRELGKMTVHALCDIEPGEEITITYIQLETSNVRKAQLENNFQFTCNCEICTLPEDMRKELDADIKDIKAIGNFLKSNSLPLEVGLWFAYRHRYLIESNGLDQAHVPDTYDFAAKLAAVHKDFTRAKIFCERQLDIAMIDGGPDHPDTQAQRDMAGYLESALQHHTGPTVPHHFSRIQLEDWLWMLHLPDSPHGESSEDDKQDASDGEGDDSSSDPDREVWSEDEDGNMAFNVEALD</sequence>
<dbReference type="CDD" id="cd20071">
    <property type="entry name" value="SET_SMYD"/>
    <property type="match status" value="1"/>
</dbReference>
<dbReference type="Proteomes" id="UP001446871">
    <property type="component" value="Unassembled WGS sequence"/>
</dbReference>
<comment type="caution">
    <text evidence="3">The sequence shown here is derived from an EMBL/GenBank/DDBJ whole genome shotgun (WGS) entry which is preliminary data.</text>
</comment>
<evidence type="ECO:0000313" key="4">
    <source>
        <dbReference type="Proteomes" id="UP001446871"/>
    </source>
</evidence>
<dbReference type="InterPro" id="IPR046341">
    <property type="entry name" value="SET_dom_sf"/>
</dbReference>
<dbReference type="EMBL" id="JAQQWM010000003">
    <property type="protein sequence ID" value="KAK8071810.1"/>
    <property type="molecule type" value="Genomic_DNA"/>
</dbReference>
<dbReference type="InterPro" id="IPR011990">
    <property type="entry name" value="TPR-like_helical_dom_sf"/>
</dbReference>
<dbReference type="PANTHER" id="PTHR47332:SF2">
    <property type="entry name" value="SET-6"/>
    <property type="match status" value="1"/>
</dbReference>
<organism evidence="3 4">
    <name type="scientific">Apiospora saccharicola</name>
    <dbReference type="NCBI Taxonomy" id="335842"/>
    <lineage>
        <taxon>Eukaryota</taxon>
        <taxon>Fungi</taxon>
        <taxon>Dikarya</taxon>
        <taxon>Ascomycota</taxon>
        <taxon>Pezizomycotina</taxon>
        <taxon>Sordariomycetes</taxon>
        <taxon>Xylariomycetidae</taxon>
        <taxon>Amphisphaeriales</taxon>
        <taxon>Apiosporaceae</taxon>
        <taxon>Apiospora</taxon>
    </lineage>
</organism>